<dbReference type="InterPro" id="IPR007420">
    <property type="entry name" value="DUF465"/>
</dbReference>
<dbReference type="Gene3D" id="6.10.280.50">
    <property type="match status" value="1"/>
</dbReference>
<evidence type="ECO:0000313" key="1">
    <source>
        <dbReference type="EMBL" id="TSB01691.1"/>
    </source>
</evidence>
<evidence type="ECO:0000313" key="2">
    <source>
        <dbReference type="Proteomes" id="UP000320160"/>
    </source>
</evidence>
<dbReference type="AlphaFoldDB" id="A0A553WAI1"/>
<gene>
    <name evidence="1" type="ORF">FOM92_10960</name>
</gene>
<proteinExistence type="predicted"/>
<keyword evidence="2" id="KW-1185">Reference proteome</keyword>
<protein>
    <submittedName>
        <fullName evidence="1">DUF465 domain-containing protein</fullName>
    </submittedName>
</protein>
<dbReference type="OrthoDB" id="1263265at2"/>
<sequence length="83" mass="9564">MSHTPHELHDEFPHAAAQIHALKTQDKRFAALAERYHVLNREIHRIDSGIEPASEDRTEELKKERLSLLDRVQRTLAAGEMLS</sequence>
<name>A0A553WAI1_9SPHN</name>
<reference evidence="1 2" key="1">
    <citation type="submission" date="2019-07" db="EMBL/GenBank/DDBJ databases">
        <authorList>
            <person name="Park M."/>
        </authorList>
    </citation>
    <scope>NUCLEOTIDE SEQUENCE [LARGE SCALE GENOMIC DNA]</scope>
    <source>
        <strain evidence="1 2">KCTC32445</strain>
    </source>
</reference>
<comment type="caution">
    <text evidence="1">The sequence shown here is derived from an EMBL/GenBank/DDBJ whole genome shotgun (WGS) entry which is preliminary data.</text>
</comment>
<dbReference type="RefSeq" id="WP_143776909.1">
    <property type="nucleotide sequence ID" value="NZ_VKKU01000002.1"/>
</dbReference>
<dbReference type="EMBL" id="VKKU01000002">
    <property type="protein sequence ID" value="TSB01691.1"/>
    <property type="molecule type" value="Genomic_DNA"/>
</dbReference>
<dbReference type="InterPro" id="IPR038444">
    <property type="entry name" value="DUF465_sf"/>
</dbReference>
<dbReference type="Proteomes" id="UP000320160">
    <property type="component" value="Unassembled WGS sequence"/>
</dbReference>
<accession>A0A553WAI1</accession>
<dbReference type="Pfam" id="PF04325">
    <property type="entry name" value="DUF465"/>
    <property type="match status" value="1"/>
</dbReference>
<organism evidence="1 2">
    <name type="scientific">Sphingorhabdus contaminans</name>
    <dbReference type="NCBI Taxonomy" id="1343899"/>
    <lineage>
        <taxon>Bacteria</taxon>
        <taxon>Pseudomonadati</taxon>
        <taxon>Pseudomonadota</taxon>
        <taxon>Alphaproteobacteria</taxon>
        <taxon>Sphingomonadales</taxon>
        <taxon>Sphingomonadaceae</taxon>
        <taxon>Sphingorhabdus</taxon>
    </lineage>
</organism>